<reference evidence="1" key="1">
    <citation type="submission" date="2019-04" db="EMBL/GenBank/DDBJ databases">
        <title>Genome assembly of Zosterops borbonicus 15179.</title>
        <authorList>
            <person name="Leroy T."/>
            <person name="Anselmetti Y."/>
            <person name="Tilak M.-K."/>
            <person name="Nabholz B."/>
        </authorList>
    </citation>
    <scope>NUCLEOTIDE SEQUENCE</scope>
    <source>
        <strain evidence="1">HGM_15179</strain>
        <tissue evidence="1">Muscle</tissue>
    </source>
</reference>
<proteinExistence type="predicted"/>
<name>A0A8K1G4A2_9PASS</name>
<keyword evidence="2" id="KW-1185">Reference proteome</keyword>
<accession>A0A8K1G4A2</accession>
<evidence type="ECO:0000313" key="1">
    <source>
        <dbReference type="EMBL" id="TRZ11381.1"/>
    </source>
</evidence>
<comment type="caution">
    <text evidence="1">The sequence shown here is derived from an EMBL/GenBank/DDBJ whole genome shotgun (WGS) entry which is preliminary data.</text>
</comment>
<gene>
    <name evidence="1" type="ORF">HGM15179_015725</name>
</gene>
<evidence type="ECO:0000313" key="2">
    <source>
        <dbReference type="Proteomes" id="UP000796761"/>
    </source>
</evidence>
<dbReference type="PANTHER" id="PTHR33332">
    <property type="entry name" value="REVERSE TRANSCRIPTASE DOMAIN-CONTAINING PROTEIN"/>
    <property type="match status" value="1"/>
</dbReference>
<sequence>MLGRWADANLMKFDTAKCKVLQLSHSNPIQTYRLGREVIESRPVEKGFRSELDEKLKVRHQRVLAARKANPVLGCAKRGVTSRTTKVILFLYSALGRPHLEYSIVLVPPIGRTWTC</sequence>
<dbReference type="AlphaFoldDB" id="A0A8K1G4A2"/>
<protein>
    <recommendedName>
        <fullName evidence="3">Reverse transcriptase</fullName>
    </recommendedName>
</protein>
<organism evidence="1 2">
    <name type="scientific">Zosterops borbonicus</name>
    <dbReference type="NCBI Taxonomy" id="364589"/>
    <lineage>
        <taxon>Eukaryota</taxon>
        <taxon>Metazoa</taxon>
        <taxon>Chordata</taxon>
        <taxon>Craniata</taxon>
        <taxon>Vertebrata</taxon>
        <taxon>Euteleostomi</taxon>
        <taxon>Archelosauria</taxon>
        <taxon>Archosauria</taxon>
        <taxon>Dinosauria</taxon>
        <taxon>Saurischia</taxon>
        <taxon>Theropoda</taxon>
        <taxon>Coelurosauria</taxon>
        <taxon>Aves</taxon>
        <taxon>Neognathae</taxon>
        <taxon>Neoaves</taxon>
        <taxon>Telluraves</taxon>
        <taxon>Australaves</taxon>
        <taxon>Passeriformes</taxon>
        <taxon>Sylvioidea</taxon>
        <taxon>Zosteropidae</taxon>
        <taxon>Zosterops</taxon>
    </lineage>
</organism>
<dbReference type="EMBL" id="SWJQ01000715">
    <property type="protein sequence ID" value="TRZ11381.1"/>
    <property type="molecule type" value="Genomic_DNA"/>
</dbReference>
<dbReference type="Proteomes" id="UP000796761">
    <property type="component" value="Unassembled WGS sequence"/>
</dbReference>
<evidence type="ECO:0008006" key="3">
    <source>
        <dbReference type="Google" id="ProtNLM"/>
    </source>
</evidence>